<reference evidence="3" key="1">
    <citation type="journal article" date="2005" name="Nature">
        <title>The map-based sequence of the rice genome.</title>
        <authorList>
            <consortium name="International rice genome sequencing project (IRGSP)"/>
            <person name="Matsumoto T."/>
            <person name="Wu J."/>
            <person name="Kanamori H."/>
            <person name="Katayose Y."/>
            <person name="Fujisawa M."/>
            <person name="Namiki N."/>
            <person name="Mizuno H."/>
            <person name="Yamamoto K."/>
            <person name="Antonio B.A."/>
            <person name="Baba T."/>
            <person name="Sakata K."/>
            <person name="Nagamura Y."/>
            <person name="Aoki H."/>
            <person name="Arikawa K."/>
            <person name="Arita K."/>
            <person name="Bito T."/>
            <person name="Chiden Y."/>
            <person name="Fujitsuka N."/>
            <person name="Fukunaka R."/>
            <person name="Hamada M."/>
            <person name="Harada C."/>
            <person name="Hayashi A."/>
            <person name="Hijishita S."/>
            <person name="Honda M."/>
            <person name="Hosokawa S."/>
            <person name="Ichikawa Y."/>
            <person name="Idonuma A."/>
            <person name="Iijima M."/>
            <person name="Ikeda M."/>
            <person name="Ikeno M."/>
            <person name="Ito K."/>
            <person name="Ito S."/>
            <person name="Ito T."/>
            <person name="Ito Y."/>
            <person name="Ito Y."/>
            <person name="Iwabuchi A."/>
            <person name="Kamiya K."/>
            <person name="Karasawa W."/>
            <person name="Kurita K."/>
            <person name="Katagiri S."/>
            <person name="Kikuta A."/>
            <person name="Kobayashi H."/>
            <person name="Kobayashi N."/>
            <person name="Machita K."/>
            <person name="Maehara T."/>
            <person name="Masukawa M."/>
            <person name="Mizubayashi T."/>
            <person name="Mukai Y."/>
            <person name="Nagasaki H."/>
            <person name="Nagata Y."/>
            <person name="Naito S."/>
            <person name="Nakashima M."/>
            <person name="Nakama Y."/>
            <person name="Nakamichi Y."/>
            <person name="Nakamura M."/>
            <person name="Meguro A."/>
            <person name="Negishi M."/>
            <person name="Ohta I."/>
            <person name="Ohta T."/>
            <person name="Okamoto M."/>
            <person name="Ono N."/>
            <person name="Saji S."/>
            <person name="Sakaguchi M."/>
            <person name="Sakai K."/>
            <person name="Shibata M."/>
            <person name="Shimokawa T."/>
            <person name="Song J."/>
            <person name="Takazaki Y."/>
            <person name="Terasawa K."/>
            <person name="Tsugane M."/>
            <person name="Tsuji K."/>
            <person name="Ueda S."/>
            <person name="Waki K."/>
            <person name="Yamagata H."/>
            <person name="Yamamoto M."/>
            <person name="Yamamoto S."/>
            <person name="Yamane H."/>
            <person name="Yoshiki S."/>
            <person name="Yoshihara R."/>
            <person name="Yukawa K."/>
            <person name="Zhong H."/>
            <person name="Yano M."/>
            <person name="Yuan Q."/>
            <person name="Ouyang S."/>
            <person name="Liu J."/>
            <person name="Jones K.M."/>
            <person name="Gansberger K."/>
            <person name="Moffat K."/>
            <person name="Hill J."/>
            <person name="Bera J."/>
            <person name="Fadrosh D."/>
            <person name="Jin S."/>
            <person name="Johri S."/>
            <person name="Kim M."/>
            <person name="Overton L."/>
            <person name="Reardon M."/>
            <person name="Tsitrin T."/>
            <person name="Vuong H."/>
            <person name="Weaver B."/>
            <person name="Ciecko A."/>
            <person name="Tallon L."/>
            <person name="Jackson J."/>
            <person name="Pai G."/>
            <person name="Aken S.V."/>
            <person name="Utterback T."/>
            <person name="Reidmuller S."/>
            <person name="Feldblyum T."/>
            <person name="Hsiao J."/>
            <person name="Zismann V."/>
            <person name="Iobst S."/>
            <person name="de Vazeille A.R."/>
            <person name="Buell C.R."/>
            <person name="Ying K."/>
            <person name="Li Y."/>
            <person name="Lu T."/>
            <person name="Huang Y."/>
            <person name="Zhao Q."/>
            <person name="Feng Q."/>
            <person name="Zhang L."/>
            <person name="Zhu J."/>
            <person name="Weng Q."/>
            <person name="Mu J."/>
            <person name="Lu Y."/>
            <person name="Fan D."/>
            <person name="Liu Y."/>
            <person name="Guan J."/>
            <person name="Zhang Y."/>
            <person name="Yu S."/>
            <person name="Liu X."/>
            <person name="Zhang Y."/>
            <person name="Hong G."/>
            <person name="Han B."/>
            <person name="Choisne N."/>
            <person name="Demange N."/>
            <person name="Orjeda G."/>
            <person name="Samain S."/>
            <person name="Cattolico L."/>
            <person name="Pelletier E."/>
            <person name="Couloux A."/>
            <person name="Segurens B."/>
            <person name="Wincker P."/>
            <person name="D'Hont A."/>
            <person name="Scarpelli C."/>
            <person name="Weissenbach J."/>
            <person name="Salanoubat M."/>
            <person name="Quetier F."/>
            <person name="Yu Y."/>
            <person name="Kim H.R."/>
            <person name="Rambo T."/>
            <person name="Currie J."/>
            <person name="Collura K."/>
            <person name="Luo M."/>
            <person name="Yang T."/>
            <person name="Ammiraju J.S.S."/>
            <person name="Engler F."/>
            <person name="Soderlund C."/>
            <person name="Wing R.A."/>
            <person name="Palmer L.E."/>
            <person name="de la Bastide M."/>
            <person name="Spiegel L."/>
            <person name="Nascimento L."/>
            <person name="Zutavern T."/>
            <person name="O'Shaughnessy A."/>
            <person name="Dike S."/>
            <person name="Dedhia N."/>
            <person name="Preston R."/>
            <person name="Balija V."/>
            <person name="McCombie W.R."/>
            <person name="Chow T."/>
            <person name="Chen H."/>
            <person name="Chung M."/>
            <person name="Chen C."/>
            <person name="Shaw J."/>
            <person name="Wu H."/>
            <person name="Hsiao K."/>
            <person name="Chao Y."/>
            <person name="Chu M."/>
            <person name="Cheng C."/>
            <person name="Hour A."/>
            <person name="Lee P."/>
            <person name="Lin S."/>
            <person name="Lin Y."/>
            <person name="Liou J."/>
            <person name="Liu S."/>
            <person name="Hsing Y."/>
            <person name="Raghuvanshi S."/>
            <person name="Mohanty A."/>
            <person name="Bharti A.K."/>
            <person name="Gaur A."/>
            <person name="Gupta V."/>
            <person name="Kumar D."/>
            <person name="Ravi V."/>
            <person name="Vij S."/>
            <person name="Kapur A."/>
            <person name="Khurana P."/>
            <person name="Khurana P."/>
            <person name="Khurana J.P."/>
            <person name="Tyagi A.K."/>
            <person name="Gaikwad K."/>
            <person name="Singh A."/>
            <person name="Dalal V."/>
            <person name="Srivastava S."/>
            <person name="Dixit A."/>
            <person name="Pal A.K."/>
            <person name="Ghazi I.A."/>
            <person name="Yadav M."/>
            <person name="Pandit A."/>
            <person name="Bhargava A."/>
            <person name="Sureshbabu K."/>
            <person name="Batra K."/>
            <person name="Sharma T.R."/>
            <person name="Mohapatra T."/>
            <person name="Singh N.K."/>
            <person name="Messing J."/>
            <person name="Nelson A.B."/>
            <person name="Fuks G."/>
            <person name="Kavchok S."/>
            <person name="Keizer G."/>
            <person name="Linton E."/>
            <person name="Llaca V."/>
            <person name="Song R."/>
            <person name="Tanyolac B."/>
            <person name="Young S."/>
            <person name="Ho-Il K."/>
            <person name="Hahn J.H."/>
            <person name="Sangsakoo G."/>
            <person name="Vanavichit A."/>
            <person name="de Mattos Luiz.A.T."/>
            <person name="Zimmer P.D."/>
            <person name="Malone G."/>
            <person name="Dellagostin O."/>
            <person name="de Oliveira A.C."/>
            <person name="Bevan M."/>
            <person name="Bancroft I."/>
            <person name="Minx P."/>
            <person name="Cordum H."/>
            <person name="Wilson R."/>
            <person name="Cheng Z."/>
            <person name="Jin W."/>
            <person name="Jiang J."/>
            <person name="Leong S.A."/>
            <person name="Iwama H."/>
            <person name="Gojobori T."/>
            <person name="Itoh T."/>
            <person name="Niimura Y."/>
            <person name="Fujii Y."/>
            <person name="Habara T."/>
            <person name="Sakai H."/>
            <person name="Sato Y."/>
            <person name="Wilson G."/>
            <person name="Kumar K."/>
            <person name="McCouch S."/>
            <person name="Juretic N."/>
            <person name="Hoen D."/>
            <person name="Wright S."/>
            <person name="Bruskiewich R."/>
            <person name="Bureau T."/>
            <person name="Miyao A."/>
            <person name="Hirochika H."/>
            <person name="Nishikawa T."/>
            <person name="Kadowaki K."/>
            <person name="Sugiura M."/>
            <person name="Burr B."/>
            <person name="Sasaki T."/>
        </authorList>
    </citation>
    <scope>NUCLEOTIDE SEQUENCE [LARGE SCALE GENOMIC DNA]</scope>
    <source>
        <strain evidence="3">cv. Nipponbare</strain>
    </source>
</reference>
<sequence>MVGCGHMVLMVVLMTIKDRFTSFGCETFIVPTTSQHGQRLYLLYSMGYCHNSFPRYRGGIEAHGDMMWGCVLWVQWYTSDQIEVNLGFLRYFKQDDLSVEDYKTLMGSNFEDVIDKRLKTLKEMKTLQDGIWAVRPAGSKSEYVFVGSRVSLLGKACFVFPLTFSADRSLSARPSPPLPRASPRRRRRISPSSRARRRRRRLRLLRRCRISGVRAAAASLDLSLSPISISLSLRISPPATTSRHDDAAPREATTPPRHATVAAPPRRRGATPSPRRRHATPPRHAPARCCHTAVNEHVKENEHVNVTENVNERTNVTENVNEGTNVTENENDRTNMNENENERMNVNENERTNVNENERERERERVNERERERANENEGTNVNVNQNEGTNVNENGRTKTNENEGTNVKEGT</sequence>
<feature type="compositionally biased region" description="Low complexity" evidence="1">
    <location>
        <begin position="308"/>
        <end position="329"/>
    </location>
</feature>
<feature type="compositionally biased region" description="Polar residues" evidence="1">
    <location>
        <begin position="379"/>
        <end position="395"/>
    </location>
</feature>
<dbReference type="EMBL" id="AC097278">
    <property type="protein sequence ID" value="AAM93446.1"/>
    <property type="molecule type" value="Genomic_DNA"/>
</dbReference>
<feature type="compositionally biased region" description="Basic residues" evidence="1">
    <location>
        <begin position="265"/>
        <end position="281"/>
    </location>
</feature>
<evidence type="ECO:0000256" key="1">
    <source>
        <dbReference type="SAM" id="MobiDB-lite"/>
    </source>
</evidence>
<feature type="region of interest" description="Disordered" evidence="1">
    <location>
        <begin position="308"/>
        <end position="412"/>
    </location>
</feature>
<proteinExistence type="predicted"/>
<feature type="region of interest" description="Disordered" evidence="1">
    <location>
        <begin position="169"/>
        <end position="200"/>
    </location>
</feature>
<gene>
    <name evidence="2" type="primary">OSJNBa0040E17.23</name>
</gene>
<organism evidence="2 3">
    <name type="scientific">Oryza sativa subsp. japonica</name>
    <name type="common">Rice</name>
    <dbReference type="NCBI Taxonomy" id="39947"/>
    <lineage>
        <taxon>Eukaryota</taxon>
        <taxon>Viridiplantae</taxon>
        <taxon>Streptophyta</taxon>
        <taxon>Embryophyta</taxon>
        <taxon>Tracheophyta</taxon>
        <taxon>Spermatophyta</taxon>
        <taxon>Magnoliopsida</taxon>
        <taxon>Liliopsida</taxon>
        <taxon>Poales</taxon>
        <taxon>Poaceae</taxon>
        <taxon>BOP clade</taxon>
        <taxon>Oryzoideae</taxon>
        <taxon>Oryzeae</taxon>
        <taxon>Oryzinae</taxon>
        <taxon>Oryza</taxon>
        <taxon>Oryza sativa</taxon>
    </lineage>
</organism>
<dbReference type="AlphaFoldDB" id="Q8LMV7"/>
<reference evidence="3" key="2">
    <citation type="journal article" date="2008" name="Nucleic Acids Res.">
        <title>The rice annotation project database (RAP-DB): 2008 update.</title>
        <authorList>
            <consortium name="The rice annotation project (RAP)"/>
        </authorList>
    </citation>
    <scope>GENOME REANNOTATION</scope>
    <source>
        <strain evidence="3">cv. Nipponbare</strain>
    </source>
</reference>
<name>Q8LMV7_ORYSJ</name>
<evidence type="ECO:0000313" key="2">
    <source>
        <dbReference type="EMBL" id="AAM93446.1"/>
    </source>
</evidence>
<feature type="compositionally biased region" description="Basic residues" evidence="1">
    <location>
        <begin position="182"/>
        <end position="200"/>
    </location>
</feature>
<feature type="region of interest" description="Disordered" evidence="1">
    <location>
        <begin position="237"/>
        <end position="286"/>
    </location>
</feature>
<protein>
    <submittedName>
        <fullName evidence="2">Uncharacterized protein</fullName>
    </submittedName>
</protein>
<feature type="compositionally biased region" description="Basic and acidic residues" evidence="1">
    <location>
        <begin position="330"/>
        <end position="376"/>
    </location>
</feature>
<dbReference type="Proteomes" id="UP000000763">
    <property type="component" value="Chromosome 10"/>
</dbReference>
<evidence type="ECO:0000313" key="3">
    <source>
        <dbReference type="Proteomes" id="UP000000763"/>
    </source>
</evidence>
<accession>Q8LMV7</accession>